<dbReference type="CDD" id="cd07814">
    <property type="entry name" value="SRPBCC_CalC_Aha1-like"/>
    <property type="match status" value="1"/>
</dbReference>
<dbReference type="SUPFAM" id="SSF55961">
    <property type="entry name" value="Bet v1-like"/>
    <property type="match status" value="1"/>
</dbReference>
<dbReference type="Proteomes" id="UP000190367">
    <property type="component" value="Unassembled WGS sequence"/>
</dbReference>
<sequence>MKKITDQRVFVQVEKAFDEPAETIFDAWLDTDMLSHWMFGPAVRNEEVLNLTNDPRPGGRFSFQVRRDNEILNHIGAYLEVDRPSRLVFTWGVDIEPGDESVVTIRITPSATGCVLQLEHDMDIKWSEYADRTEEGWTYMIGLLHNYLQRQKHQ</sequence>
<reference evidence="4" key="1">
    <citation type="submission" date="2017-02" db="EMBL/GenBank/DDBJ databases">
        <authorList>
            <person name="Varghese N."/>
            <person name="Submissions S."/>
        </authorList>
    </citation>
    <scope>NUCLEOTIDE SEQUENCE [LARGE SCALE GENOMIC DNA]</scope>
    <source>
        <strain evidence="4">DSM 22224</strain>
    </source>
</reference>
<accession>A0A1T4MDN2</accession>
<dbReference type="AlphaFoldDB" id="A0A1T4MDN2"/>
<evidence type="ECO:0000256" key="1">
    <source>
        <dbReference type="ARBA" id="ARBA00006817"/>
    </source>
</evidence>
<evidence type="ECO:0000313" key="4">
    <source>
        <dbReference type="Proteomes" id="UP000190367"/>
    </source>
</evidence>
<feature type="domain" description="Activator of Hsp90 ATPase homologue 1/2-like C-terminal" evidence="2">
    <location>
        <begin position="20"/>
        <end position="148"/>
    </location>
</feature>
<dbReference type="InterPro" id="IPR013538">
    <property type="entry name" value="ASHA1/2-like_C"/>
</dbReference>
<organism evidence="3 4">
    <name type="scientific">Chitinophaga eiseniae</name>
    <dbReference type="NCBI Taxonomy" id="634771"/>
    <lineage>
        <taxon>Bacteria</taxon>
        <taxon>Pseudomonadati</taxon>
        <taxon>Bacteroidota</taxon>
        <taxon>Chitinophagia</taxon>
        <taxon>Chitinophagales</taxon>
        <taxon>Chitinophagaceae</taxon>
        <taxon>Chitinophaga</taxon>
    </lineage>
</organism>
<dbReference type="Gene3D" id="3.30.530.20">
    <property type="match status" value="1"/>
</dbReference>
<gene>
    <name evidence="3" type="ORF">SAMN04488128_1011063</name>
</gene>
<name>A0A1T4MDN2_9BACT</name>
<dbReference type="Pfam" id="PF08327">
    <property type="entry name" value="AHSA1"/>
    <property type="match status" value="1"/>
</dbReference>
<keyword evidence="4" id="KW-1185">Reference proteome</keyword>
<comment type="similarity">
    <text evidence="1">Belongs to the AHA1 family.</text>
</comment>
<dbReference type="InterPro" id="IPR023393">
    <property type="entry name" value="START-like_dom_sf"/>
</dbReference>
<dbReference type="EMBL" id="FUWZ01000001">
    <property type="protein sequence ID" value="SJZ65043.1"/>
    <property type="molecule type" value="Genomic_DNA"/>
</dbReference>
<dbReference type="OrthoDB" id="190358at2"/>
<dbReference type="RefSeq" id="WP_078667687.1">
    <property type="nucleotide sequence ID" value="NZ_FUWZ01000001.1"/>
</dbReference>
<proteinExistence type="inferred from homology"/>
<dbReference type="STRING" id="634771.SAMN04488128_1011063"/>
<protein>
    <submittedName>
        <fullName evidence="3">Uncharacterized conserved protein YndB, AHSA1/START domain</fullName>
    </submittedName>
</protein>
<evidence type="ECO:0000313" key="3">
    <source>
        <dbReference type="EMBL" id="SJZ65043.1"/>
    </source>
</evidence>
<evidence type="ECO:0000259" key="2">
    <source>
        <dbReference type="Pfam" id="PF08327"/>
    </source>
</evidence>